<dbReference type="RefSeq" id="WP_344033657.1">
    <property type="nucleotide sequence ID" value="NZ_BAAAMI010000028.1"/>
</dbReference>
<feature type="region of interest" description="Disordered" evidence="1">
    <location>
        <begin position="56"/>
        <end position="97"/>
    </location>
</feature>
<dbReference type="Proteomes" id="UP000766570">
    <property type="component" value="Unassembled WGS sequence"/>
</dbReference>
<evidence type="ECO:0000256" key="1">
    <source>
        <dbReference type="SAM" id="MobiDB-lite"/>
    </source>
</evidence>
<dbReference type="EMBL" id="JAGIOE010000001">
    <property type="protein sequence ID" value="MBP2374800.1"/>
    <property type="molecule type" value="Genomic_DNA"/>
</dbReference>
<protein>
    <recommendedName>
        <fullName evidence="4">Transposase</fullName>
    </recommendedName>
</protein>
<gene>
    <name evidence="2" type="ORF">JOF46_002712</name>
</gene>
<name>A0ABS4WF48_9MICC</name>
<evidence type="ECO:0000313" key="2">
    <source>
        <dbReference type="EMBL" id="MBP2374800.1"/>
    </source>
</evidence>
<comment type="caution">
    <text evidence="2">The sequence shown here is derived from an EMBL/GenBank/DDBJ whole genome shotgun (WGS) entry which is preliminary data.</text>
</comment>
<reference evidence="2 3" key="1">
    <citation type="submission" date="2021-03" db="EMBL/GenBank/DDBJ databases">
        <title>Sequencing the genomes of 1000 actinobacteria strains.</title>
        <authorList>
            <person name="Klenk H.-P."/>
        </authorList>
    </citation>
    <scope>NUCLEOTIDE SEQUENCE [LARGE SCALE GENOMIC DNA]</scope>
    <source>
        <strain evidence="2 3">DSM 15454</strain>
    </source>
</reference>
<sequence>MDRHTIWDNAKALAELELTDPKRLEGVTTLGVDEHNWKHTGFPGDRVLTGFVDHTFGREGKEPGPAAGPGGQQWQGLFRLPQGPARGLRGRDQGRDP</sequence>
<keyword evidence="3" id="KW-1185">Reference proteome</keyword>
<evidence type="ECO:0000313" key="3">
    <source>
        <dbReference type="Proteomes" id="UP000766570"/>
    </source>
</evidence>
<accession>A0ABS4WF48</accession>
<proteinExistence type="predicted"/>
<organism evidence="2 3">
    <name type="scientific">Paeniglutamicibacter psychrophenolicus</name>
    <dbReference type="NCBI Taxonomy" id="257454"/>
    <lineage>
        <taxon>Bacteria</taxon>
        <taxon>Bacillati</taxon>
        <taxon>Actinomycetota</taxon>
        <taxon>Actinomycetes</taxon>
        <taxon>Micrococcales</taxon>
        <taxon>Micrococcaceae</taxon>
        <taxon>Paeniglutamicibacter</taxon>
    </lineage>
</organism>
<evidence type="ECO:0008006" key="4">
    <source>
        <dbReference type="Google" id="ProtNLM"/>
    </source>
</evidence>